<reference evidence="1" key="2">
    <citation type="journal article" date="2015" name="Data Brief">
        <title>Shoot transcriptome of the giant reed, Arundo donax.</title>
        <authorList>
            <person name="Barrero R.A."/>
            <person name="Guerrero F.D."/>
            <person name="Moolhuijzen P."/>
            <person name="Goolsby J.A."/>
            <person name="Tidwell J."/>
            <person name="Bellgard S.E."/>
            <person name="Bellgard M.I."/>
        </authorList>
    </citation>
    <scope>NUCLEOTIDE SEQUENCE</scope>
    <source>
        <tissue evidence="1">Shoot tissue taken approximately 20 cm above the soil surface</tissue>
    </source>
</reference>
<sequence length="19" mass="1972">MQQLGGGEAREAVCLLALL</sequence>
<reference evidence="1" key="1">
    <citation type="submission" date="2014-09" db="EMBL/GenBank/DDBJ databases">
        <authorList>
            <person name="Magalhaes I.L.F."/>
            <person name="Oliveira U."/>
            <person name="Santos F.R."/>
            <person name="Vidigal T.H.D.A."/>
            <person name="Brescovit A.D."/>
            <person name="Santos A.J."/>
        </authorList>
    </citation>
    <scope>NUCLEOTIDE SEQUENCE</scope>
    <source>
        <tissue evidence="1">Shoot tissue taken approximately 20 cm above the soil surface</tissue>
    </source>
</reference>
<dbReference type="EMBL" id="GBRH01266159">
    <property type="protein sequence ID" value="JAD31736.1"/>
    <property type="molecule type" value="Transcribed_RNA"/>
</dbReference>
<organism evidence="1">
    <name type="scientific">Arundo donax</name>
    <name type="common">Giant reed</name>
    <name type="synonym">Donax arundinaceus</name>
    <dbReference type="NCBI Taxonomy" id="35708"/>
    <lineage>
        <taxon>Eukaryota</taxon>
        <taxon>Viridiplantae</taxon>
        <taxon>Streptophyta</taxon>
        <taxon>Embryophyta</taxon>
        <taxon>Tracheophyta</taxon>
        <taxon>Spermatophyta</taxon>
        <taxon>Magnoliopsida</taxon>
        <taxon>Liliopsida</taxon>
        <taxon>Poales</taxon>
        <taxon>Poaceae</taxon>
        <taxon>PACMAD clade</taxon>
        <taxon>Arundinoideae</taxon>
        <taxon>Arundineae</taxon>
        <taxon>Arundo</taxon>
    </lineage>
</organism>
<protein>
    <submittedName>
        <fullName evidence="1">Uncharacterized protein</fullName>
    </submittedName>
</protein>
<evidence type="ECO:0000313" key="1">
    <source>
        <dbReference type="EMBL" id="JAD31736.1"/>
    </source>
</evidence>
<name>A0A0A8YYT6_ARUDO</name>
<proteinExistence type="predicted"/>
<accession>A0A0A8YYT6</accession>
<dbReference type="AlphaFoldDB" id="A0A0A8YYT6"/>